<protein>
    <submittedName>
        <fullName evidence="2">Uncharacterized protein</fullName>
    </submittedName>
</protein>
<feature type="compositionally biased region" description="Low complexity" evidence="1">
    <location>
        <begin position="29"/>
        <end position="44"/>
    </location>
</feature>
<keyword evidence="3" id="KW-1185">Reference proteome</keyword>
<name>A0A545VR86_9HYPO</name>
<dbReference type="Proteomes" id="UP000315783">
    <property type="component" value="Unassembled WGS sequence"/>
</dbReference>
<comment type="caution">
    <text evidence="2">The sequence shown here is derived from an EMBL/GenBank/DDBJ whole genome shotgun (WGS) entry which is preliminary data.</text>
</comment>
<feature type="region of interest" description="Disordered" evidence="1">
    <location>
        <begin position="1"/>
        <end position="44"/>
    </location>
</feature>
<evidence type="ECO:0000313" key="2">
    <source>
        <dbReference type="EMBL" id="TQV92039.1"/>
    </source>
</evidence>
<dbReference type="EMBL" id="SPUK01000016">
    <property type="protein sequence ID" value="TQV92039.1"/>
    <property type="molecule type" value="Genomic_DNA"/>
</dbReference>
<gene>
    <name evidence="2" type="ORF">IF1G_09111</name>
</gene>
<proteinExistence type="predicted"/>
<reference evidence="2 3" key="1">
    <citation type="journal article" date="2019" name="Appl. Microbiol. Biotechnol.">
        <title>Genome sequence of Isaria javanica and comparative genome analysis insights into family S53 peptidase evolution in fungal entomopathogens.</title>
        <authorList>
            <person name="Lin R."/>
            <person name="Zhang X."/>
            <person name="Xin B."/>
            <person name="Zou M."/>
            <person name="Gao Y."/>
            <person name="Qin F."/>
            <person name="Hu Q."/>
            <person name="Xie B."/>
            <person name="Cheng X."/>
        </authorList>
    </citation>
    <scope>NUCLEOTIDE SEQUENCE [LARGE SCALE GENOMIC DNA]</scope>
    <source>
        <strain evidence="2 3">IJ1G</strain>
    </source>
</reference>
<dbReference type="AlphaFoldDB" id="A0A545VR86"/>
<evidence type="ECO:0000313" key="3">
    <source>
        <dbReference type="Proteomes" id="UP000315783"/>
    </source>
</evidence>
<evidence type="ECO:0000256" key="1">
    <source>
        <dbReference type="SAM" id="MobiDB-lite"/>
    </source>
</evidence>
<organism evidence="2 3">
    <name type="scientific">Cordyceps javanica</name>
    <dbReference type="NCBI Taxonomy" id="43265"/>
    <lineage>
        <taxon>Eukaryota</taxon>
        <taxon>Fungi</taxon>
        <taxon>Dikarya</taxon>
        <taxon>Ascomycota</taxon>
        <taxon>Pezizomycotina</taxon>
        <taxon>Sordariomycetes</taxon>
        <taxon>Hypocreomycetidae</taxon>
        <taxon>Hypocreales</taxon>
        <taxon>Cordycipitaceae</taxon>
        <taxon>Cordyceps</taxon>
    </lineage>
</organism>
<sequence>MGKNHSKSASSLRIVGKRTGAAPPPAPPSSNAAPKSASPASPNSLSHDLLTKCLVTSAYGTSFPLIHLPAPPCDDRAPQVPNLGSLGLSNLGCLAAPDECASCLTLDSLALHTGSSHTT</sequence>
<accession>A0A545VR86</accession>